<dbReference type="PIRSF" id="PIRSF000876">
    <property type="entry name" value="RR_chemtxs_CheB"/>
    <property type="match status" value="1"/>
</dbReference>
<sequence>MHKLIRVLIADDSSLARGLLRAILEDQTDIEIVGEARHGREAVEMTQLLRPDIVTMDLNMPVMDGMQAISEIMHHKAVPILVVSNESDAEKAYEALQLGALEVIPKPDYTPEQAADFVDKVRLLAGVPVITYIRRRMVAEPAPVFAKPAKTLPSPLLRGYRRVVAIASSTGGPQALASLLPKLPSGFPAPVLIAQHISDGFAEGMAQWLNSLCQLPVKVAEEGEMLQPGHIYVSPSESHLTLTAAHRLALIPRKAADIYRPSCDQLLSSVARHCGADAIGMILTGMGRDGAAGMLSIRNVGGITLAQDEASSVIYGMNQEAVHAGGVLKLLPLDQLASEIVDILSLNAADYCHAISQGVR</sequence>
<comment type="function">
    <text evidence="5">Involved in chemotaxis. Part of a chemotaxis signal transduction system that modulates chemotaxis in response to various stimuli. Catalyzes the demethylation of specific methylglutamate residues introduced into the chemoreceptors (methyl-accepting chemotaxis proteins or MCP) by CheR. Also mediates the irreversible deamidation of specific glutamine residues to glutamic acid.</text>
</comment>
<dbReference type="RefSeq" id="WP_151058251.1">
    <property type="nucleotide sequence ID" value="NZ_CP044222.1"/>
</dbReference>
<comment type="catalytic activity">
    <reaction evidence="4 5">
        <text>[protein]-L-glutamate 5-O-methyl ester + H2O = L-glutamyl-[protein] + methanol + H(+)</text>
        <dbReference type="Rhea" id="RHEA:23236"/>
        <dbReference type="Rhea" id="RHEA-COMP:10208"/>
        <dbReference type="Rhea" id="RHEA-COMP:10311"/>
        <dbReference type="ChEBI" id="CHEBI:15377"/>
        <dbReference type="ChEBI" id="CHEBI:15378"/>
        <dbReference type="ChEBI" id="CHEBI:17790"/>
        <dbReference type="ChEBI" id="CHEBI:29973"/>
        <dbReference type="ChEBI" id="CHEBI:82795"/>
        <dbReference type="EC" id="3.1.1.61"/>
    </reaction>
</comment>
<proteinExistence type="inferred from homology"/>
<dbReference type="GO" id="GO:0050568">
    <property type="term" value="F:protein-glutamine glutaminase activity"/>
    <property type="evidence" value="ECO:0007669"/>
    <property type="project" value="UniProtKB-UniRule"/>
</dbReference>
<dbReference type="Pfam" id="PF01339">
    <property type="entry name" value="CheB_methylest"/>
    <property type="match status" value="1"/>
</dbReference>
<dbReference type="EMBL" id="CP044222">
    <property type="protein sequence ID" value="QEW08134.1"/>
    <property type="molecule type" value="Genomic_DNA"/>
</dbReference>
<accession>A0A5J6LHT5</accession>
<dbReference type="PROSITE" id="PS50110">
    <property type="entry name" value="RESPONSE_REGULATORY"/>
    <property type="match status" value="1"/>
</dbReference>
<feature type="active site" evidence="5 6">
    <location>
        <position position="169"/>
    </location>
</feature>
<keyword evidence="11" id="KW-1185">Reference proteome</keyword>
<dbReference type="GO" id="GO:0008168">
    <property type="term" value="F:methyltransferase activity"/>
    <property type="evidence" value="ECO:0007669"/>
    <property type="project" value="UniProtKB-KW"/>
</dbReference>
<comment type="catalytic activity">
    <reaction evidence="5">
        <text>L-glutaminyl-[protein] + H2O = L-glutamyl-[protein] + NH4(+)</text>
        <dbReference type="Rhea" id="RHEA:16441"/>
        <dbReference type="Rhea" id="RHEA-COMP:10207"/>
        <dbReference type="Rhea" id="RHEA-COMP:10208"/>
        <dbReference type="ChEBI" id="CHEBI:15377"/>
        <dbReference type="ChEBI" id="CHEBI:28938"/>
        <dbReference type="ChEBI" id="CHEBI:29973"/>
        <dbReference type="ChEBI" id="CHEBI:30011"/>
        <dbReference type="EC" id="3.5.1.44"/>
    </reaction>
</comment>
<dbReference type="Proteomes" id="UP000325606">
    <property type="component" value="Chromosome"/>
</dbReference>
<feature type="active site" evidence="5 6">
    <location>
        <position position="196"/>
    </location>
</feature>
<dbReference type="PANTHER" id="PTHR42872">
    <property type="entry name" value="PROTEIN-GLUTAMATE METHYLESTERASE/PROTEIN-GLUTAMINE GLUTAMINASE"/>
    <property type="match status" value="1"/>
</dbReference>
<dbReference type="Gene3D" id="3.40.50.2300">
    <property type="match status" value="1"/>
</dbReference>
<dbReference type="InterPro" id="IPR035909">
    <property type="entry name" value="CheB_C"/>
</dbReference>
<dbReference type="GO" id="GO:0032259">
    <property type="term" value="P:methylation"/>
    <property type="evidence" value="ECO:0007669"/>
    <property type="project" value="UniProtKB-KW"/>
</dbReference>
<keyword evidence="5 7" id="KW-0597">Phosphoprotein</keyword>
<dbReference type="EC" id="3.5.1.44" evidence="5"/>
<dbReference type="SUPFAM" id="SSF52172">
    <property type="entry name" value="CheY-like"/>
    <property type="match status" value="1"/>
</dbReference>
<organism evidence="10 11">
    <name type="scientific">Nitrincola iocasae</name>
    <dbReference type="NCBI Taxonomy" id="2614693"/>
    <lineage>
        <taxon>Bacteria</taxon>
        <taxon>Pseudomonadati</taxon>
        <taxon>Pseudomonadota</taxon>
        <taxon>Gammaproteobacteria</taxon>
        <taxon>Oceanospirillales</taxon>
        <taxon>Oceanospirillaceae</taxon>
        <taxon>Nitrincola</taxon>
    </lineage>
</organism>
<keyword evidence="1 5" id="KW-0963">Cytoplasm</keyword>
<dbReference type="GO" id="GO:0008984">
    <property type="term" value="F:protein-glutamate methylesterase activity"/>
    <property type="evidence" value="ECO:0007669"/>
    <property type="project" value="UniProtKB-UniRule"/>
</dbReference>
<dbReference type="AlphaFoldDB" id="A0A5J6LHT5"/>
<dbReference type="EC" id="3.1.1.61" evidence="5"/>
<dbReference type="NCBIfam" id="NF001965">
    <property type="entry name" value="PRK00742.1"/>
    <property type="match status" value="1"/>
</dbReference>
<dbReference type="Pfam" id="PF00072">
    <property type="entry name" value="Response_reg"/>
    <property type="match status" value="1"/>
</dbReference>
<evidence type="ECO:0000313" key="11">
    <source>
        <dbReference type="Proteomes" id="UP000325606"/>
    </source>
</evidence>
<dbReference type="PANTHER" id="PTHR42872:SF6">
    <property type="entry name" value="PROTEIN-GLUTAMATE METHYLESTERASE_PROTEIN-GLUTAMINE GLUTAMINASE"/>
    <property type="match status" value="1"/>
</dbReference>
<dbReference type="GO" id="GO:0005737">
    <property type="term" value="C:cytoplasm"/>
    <property type="evidence" value="ECO:0007669"/>
    <property type="project" value="UniProtKB-SubCell"/>
</dbReference>
<evidence type="ECO:0000313" key="10">
    <source>
        <dbReference type="EMBL" id="QEW08134.1"/>
    </source>
</evidence>
<evidence type="ECO:0000256" key="3">
    <source>
        <dbReference type="ARBA" id="ARBA00022801"/>
    </source>
</evidence>
<dbReference type="HAMAP" id="MF_00099">
    <property type="entry name" value="CheB_chemtxs"/>
    <property type="match status" value="1"/>
</dbReference>
<dbReference type="KEGG" id="nik:F5I99_17440"/>
<comment type="subcellular location">
    <subcellularLocation>
        <location evidence="5">Cytoplasm</location>
    </subcellularLocation>
</comment>
<dbReference type="GO" id="GO:0000156">
    <property type="term" value="F:phosphorelay response regulator activity"/>
    <property type="evidence" value="ECO:0007669"/>
    <property type="project" value="InterPro"/>
</dbReference>
<dbReference type="CDD" id="cd17541">
    <property type="entry name" value="REC_CheB-like"/>
    <property type="match status" value="1"/>
</dbReference>
<evidence type="ECO:0000256" key="5">
    <source>
        <dbReference type="HAMAP-Rule" id="MF_00099"/>
    </source>
</evidence>
<dbReference type="NCBIfam" id="NF009206">
    <property type="entry name" value="PRK12555.1"/>
    <property type="match status" value="1"/>
</dbReference>
<dbReference type="CDD" id="cd16432">
    <property type="entry name" value="CheB_Rec"/>
    <property type="match status" value="1"/>
</dbReference>
<evidence type="ECO:0000256" key="1">
    <source>
        <dbReference type="ARBA" id="ARBA00022490"/>
    </source>
</evidence>
<evidence type="ECO:0000256" key="4">
    <source>
        <dbReference type="ARBA" id="ARBA00048267"/>
    </source>
</evidence>
<comment type="similarity">
    <text evidence="5">Belongs to the CheB family.</text>
</comment>
<dbReference type="GO" id="GO:0006935">
    <property type="term" value="P:chemotaxis"/>
    <property type="evidence" value="ECO:0007669"/>
    <property type="project" value="UniProtKB-UniRule"/>
</dbReference>
<reference evidence="10 11" key="1">
    <citation type="submission" date="2019-09" db="EMBL/GenBank/DDBJ databases">
        <title>Nitrincola iocasae sp. nov., a bacterium isolated from the sediment collected at a cold seep field in South China Sea.</title>
        <authorList>
            <person name="Zhang H."/>
            <person name="Wang H."/>
            <person name="Li C."/>
        </authorList>
    </citation>
    <scope>NUCLEOTIDE SEQUENCE [LARGE SCALE GENOMIC DNA]</scope>
    <source>
        <strain evidence="10 11">KXZD1103</strain>
    </source>
</reference>
<gene>
    <name evidence="5 10" type="primary">cheB</name>
    <name evidence="10" type="ORF">F5I99_17440</name>
</gene>
<evidence type="ECO:0000259" key="9">
    <source>
        <dbReference type="PROSITE" id="PS50122"/>
    </source>
</evidence>
<evidence type="ECO:0000256" key="2">
    <source>
        <dbReference type="ARBA" id="ARBA00022500"/>
    </source>
</evidence>
<feature type="active site" evidence="5 6">
    <location>
        <position position="289"/>
    </location>
</feature>
<comment type="PTM">
    <text evidence="5">Phosphorylated by CheA. Phosphorylation of the N-terminal regulatory domain activates the methylesterase activity.</text>
</comment>
<evidence type="ECO:0000256" key="7">
    <source>
        <dbReference type="PROSITE-ProRule" id="PRU00169"/>
    </source>
</evidence>
<comment type="domain">
    <text evidence="5">Contains a C-terminal catalytic domain, and an N-terminal region which modulates catalytic activity.</text>
</comment>
<dbReference type="InterPro" id="IPR011006">
    <property type="entry name" value="CheY-like_superfamily"/>
</dbReference>
<dbReference type="SUPFAM" id="SSF52738">
    <property type="entry name" value="Methylesterase CheB, C-terminal domain"/>
    <property type="match status" value="1"/>
</dbReference>
<name>A0A5J6LHT5_9GAMM</name>
<keyword evidence="3 5" id="KW-0378">Hydrolase</keyword>
<evidence type="ECO:0000256" key="6">
    <source>
        <dbReference type="PROSITE-ProRule" id="PRU00050"/>
    </source>
</evidence>
<dbReference type="SMART" id="SM00448">
    <property type="entry name" value="REC"/>
    <property type="match status" value="1"/>
</dbReference>
<dbReference type="Gene3D" id="3.40.50.180">
    <property type="entry name" value="Methylesterase CheB, C-terminal domain"/>
    <property type="match status" value="1"/>
</dbReference>
<dbReference type="InterPro" id="IPR000673">
    <property type="entry name" value="Sig_transdc_resp-reg_Me-estase"/>
</dbReference>
<dbReference type="InterPro" id="IPR008248">
    <property type="entry name" value="CheB-like"/>
</dbReference>
<feature type="domain" description="Response regulatory" evidence="8">
    <location>
        <begin position="6"/>
        <end position="121"/>
    </location>
</feature>
<feature type="domain" description="CheB-type methylesterase" evidence="9">
    <location>
        <begin position="153"/>
        <end position="347"/>
    </location>
</feature>
<dbReference type="InterPro" id="IPR001789">
    <property type="entry name" value="Sig_transdc_resp-reg_receiver"/>
</dbReference>
<keyword evidence="10" id="KW-0489">Methyltransferase</keyword>
<evidence type="ECO:0000259" key="8">
    <source>
        <dbReference type="PROSITE" id="PS50110"/>
    </source>
</evidence>
<keyword evidence="2 5" id="KW-0145">Chemotaxis</keyword>
<protein>
    <recommendedName>
        <fullName evidence="5">Protein-glutamate methylesterase/protein-glutamine glutaminase</fullName>
        <ecNumber evidence="5">3.1.1.61</ecNumber>
        <ecNumber evidence="5">3.5.1.44</ecNumber>
    </recommendedName>
</protein>
<feature type="modified residue" description="4-aspartylphosphate" evidence="5 7">
    <location>
        <position position="57"/>
    </location>
</feature>
<dbReference type="PROSITE" id="PS50122">
    <property type="entry name" value="CHEB"/>
    <property type="match status" value="1"/>
</dbReference>
<keyword evidence="10" id="KW-0808">Transferase</keyword>